<gene>
    <name evidence="1" type="ORF">CWR43_30815</name>
</gene>
<sequence>MTSKRYIITAEIADREPDGLHPEDGSQLYRMLPSRKTWSVDPSMTISEIMNKVDRTSNVYRVTITEDSSEEKPW</sequence>
<dbReference type="Proteomes" id="UP000232164">
    <property type="component" value="Unassembled WGS sequence"/>
</dbReference>
<reference evidence="1 2" key="2">
    <citation type="submission" date="2017-12" db="EMBL/GenBank/DDBJ databases">
        <title>Genome sequence of Rhizobium sullae HCNT1 isolated from Sulla coronaria nodules and featuring peculiar denitrification phenotypes.</title>
        <authorList>
            <person name="De Diego-Diaz B."/>
            <person name="Treu L."/>
            <person name="Campanaro S."/>
            <person name="Da Silva Duarte V."/>
            <person name="Basaglia M."/>
            <person name="Favaro L."/>
            <person name="Casella S."/>
            <person name="Squartini A."/>
        </authorList>
    </citation>
    <scope>NUCLEOTIDE SEQUENCE [LARGE SCALE GENOMIC DNA]</scope>
    <source>
        <strain evidence="1 2">HCNT1</strain>
    </source>
</reference>
<protein>
    <submittedName>
        <fullName evidence="1">Uncharacterized protein</fullName>
    </submittedName>
</protein>
<reference evidence="1 2" key="1">
    <citation type="submission" date="2017-11" db="EMBL/GenBank/DDBJ databases">
        <authorList>
            <person name="Han C.G."/>
        </authorList>
    </citation>
    <scope>NUCLEOTIDE SEQUENCE [LARGE SCALE GENOMIC DNA]</scope>
    <source>
        <strain evidence="1 2">HCNT1</strain>
    </source>
</reference>
<evidence type="ECO:0000313" key="2">
    <source>
        <dbReference type="Proteomes" id="UP000232164"/>
    </source>
</evidence>
<accession>A0A2N0D0L8</accession>
<proteinExistence type="predicted"/>
<name>A0A2N0D0L8_RHISU</name>
<evidence type="ECO:0000313" key="1">
    <source>
        <dbReference type="EMBL" id="PKA39660.1"/>
    </source>
</evidence>
<comment type="caution">
    <text evidence="1">The sequence shown here is derived from an EMBL/GenBank/DDBJ whole genome shotgun (WGS) entry which is preliminary data.</text>
</comment>
<dbReference type="AlphaFoldDB" id="A0A2N0D0L8"/>
<organism evidence="1 2">
    <name type="scientific">Rhizobium sullae</name>
    <name type="common">Rhizobium hedysari</name>
    <dbReference type="NCBI Taxonomy" id="50338"/>
    <lineage>
        <taxon>Bacteria</taxon>
        <taxon>Pseudomonadati</taxon>
        <taxon>Pseudomonadota</taxon>
        <taxon>Alphaproteobacteria</taxon>
        <taxon>Hyphomicrobiales</taxon>
        <taxon>Rhizobiaceae</taxon>
        <taxon>Rhizobium/Agrobacterium group</taxon>
        <taxon>Rhizobium</taxon>
    </lineage>
</organism>
<dbReference type="EMBL" id="PIQN01000026">
    <property type="protein sequence ID" value="PKA39660.1"/>
    <property type="molecule type" value="Genomic_DNA"/>
</dbReference>